<evidence type="ECO:0000256" key="6">
    <source>
        <dbReference type="ARBA" id="ARBA00038076"/>
    </source>
</evidence>
<evidence type="ECO:0000259" key="8">
    <source>
        <dbReference type="Pfam" id="PF02687"/>
    </source>
</evidence>
<feature type="transmembrane region" description="Helical" evidence="7">
    <location>
        <begin position="746"/>
        <end position="766"/>
    </location>
</feature>
<feature type="transmembrane region" description="Helical" evidence="7">
    <location>
        <begin position="20"/>
        <end position="38"/>
    </location>
</feature>
<proteinExistence type="inferred from homology"/>
<feature type="domain" description="MacB-like periplasmic core" evidence="9">
    <location>
        <begin position="19"/>
        <end position="233"/>
    </location>
</feature>
<keyword evidence="5 7" id="KW-0472">Membrane</keyword>
<sequence>MLLRKLLRDIATFKGQFFAIALLVMLGIAMFSSMYLALVNLRDSAENSFHRLRLADYTVHFTAAPAGLTEAARAIEGVRLVSGRYVDDVSLDLPGAPDKMRARIISLPGPGEDPVNDLHLVRGRLLDPDDRRGVLISSDFATHHQLEPGDPVHVIVGGLRQELVIRGLILSPEYLFAAPDLNQFFSSIHSFAIMFVTRDTAAEVLGSGGQINELAVTTDPEADADAVEQALRELTSGYGYRTLVAREDQFSYRMLQSEMDQLSTWSVMLPVVFLGAAVMVILVLLARIVRQQRSHIGLLRALGYTRAHIMGYYLGFALAVGGTGSVAGTLLGYWMSVGLTNQYAFYFNIPYLVSGFHWDVQLFAVTLGVGTCLVASFFSARAAASIHPVEAMRAPAPPPGRRFWGERWFSFMDRLPALWKFPIRNITRNPWRFNFSATGVGVALGLLVLSGSFYDLFDDMLNRYFGDMVGYEARINFTGPTGWDAVTEVALWPEVREAQALVEGAVRYRNGRLQYEGPLTGLPEDGRLFQLRDEQNNLVAPSRGGILLSSNLMQILDLKEGDTVTLEPMVAGLPSREVTVAGTVETMLGVGGFLPLEEARFVLGPGTPISAALVTTNPGTSLETLRERARDRPFVSGVQSIADAREEALKNLDLMYAFLAVALLFSMLLAGAIVYSMSSITTLERTRELVSFRMQGMSRKGTGVLIAAEGLLPAVPGLVLGVAVGYAWAAWFAAAFSSDLMTIRLVIYPATIVFSVLAVVAAVALAQCPPIRSTNRINLAEASKHRE</sequence>
<dbReference type="AlphaFoldDB" id="B1I442"/>
<evidence type="ECO:0000313" key="11">
    <source>
        <dbReference type="Proteomes" id="UP000008544"/>
    </source>
</evidence>
<evidence type="ECO:0000256" key="2">
    <source>
        <dbReference type="ARBA" id="ARBA00022475"/>
    </source>
</evidence>
<evidence type="ECO:0000256" key="7">
    <source>
        <dbReference type="SAM" id="Phobius"/>
    </source>
</evidence>
<evidence type="ECO:0000256" key="5">
    <source>
        <dbReference type="ARBA" id="ARBA00023136"/>
    </source>
</evidence>
<dbReference type="InterPro" id="IPR025857">
    <property type="entry name" value="MacB_PCD"/>
</dbReference>
<feature type="transmembrane region" description="Helical" evidence="7">
    <location>
        <begin position="655"/>
        <end position="683"/>
    </location>
</feature>
<dbReference type="Proteomes" id="UP000008544">
    <property type="component" value="Chromosome"/>
</dbReference>
<feature type="domain" description="ABC3 transporter permease C-terminal" evidence="8">
    <location>
        <begin position="661"/>
        <end position="778"/>
    </location>
</feature>
<keyword evidence="11" id="KW-1185">Reference proteome</keyword>
<dbReference type="Pfam" id="PF12704">
    <property type="entry name" value="MacB_PCD"/>
    <property type="match status" value="2"/>
</dbReference>
<dbReference type="PANTHER" id="PTHR30572">
    <property type="entry name" value="MEMBRANE COMPONENT OF TRANSPORTER-RELATED"/>
    <property type="match status" value="1"/>
</dbReference>
<organism evidence="10 11">
    <name type="scientific">Desulforudis audaxviator (strain MP104C)</name>
    <dbReference type="NCBI Taxonomy" id="477974"/>
    <lineage>
        <taxon>Bacteria</taxon>
        <taxon>Bacillati</taxon>
        <taxon>Bacillota</taxon>
        <taxon>Clostridia</taxon>
        <taxon>Thermoanaerobacterales</taxon>
        <taxon>Candidatus Desulforudaceae</taxon>
        <taxon>Candidatus Desulforudis</taxon>
    </lineage>
</organism>
<evidence type="ECO:0000256" key="1">
    <source>
        <dbReference type="ARBA" id="ARBA00004651"/>
    </source>
</evidence>
<dbReference type="InterPro" id="IPR050250">
    <property type="entry name" value="Macrolide_Exporter_MacB"/>
</dbReference>
<comment type="similarity">
    <text evidence="6">Belongs to the ABC-4 integral membrane protein family.</text>
</comment>
<keyword evidence="4 7" id="KW-1133">Transmembrane helix</keyword>
<keyword evidence="3 7" id="KW-0812">Transmembrane</keyword>
<feature type="transmembrane region" description="Helical" evidence="7">
    <location>
        <begin position="265"/>
        <end position="289"/>
    </location>
</feature>
<accession>B1I442</accession>
<dbReference type="KEGG" id="dau:Daud_1146"/>
<evidence type="ECO:0000256" key="3">
    <source>
        <dbReference type="ARBA" id="ARBA00022692"/>
    </source>
</evidence>
<evidence type="ECO:0008006" key="12">
    <source>
        <dbReference type="Google" id="ProtNLM"/>
    </source>
</evidence>
<comment type="subcellular location">
    <subcellularLocation>
        <location evidence="1">Cell membrane</location>
        <topology evidence="1">Multi-pass membrane protein</topology>
    </subcellularLocation>
</comment>
<reference evidence="10 11" key="2">
    <citation type="journal article" date="2008" name="Science">
        <title>Environmental genomics reveals a single-species ecosystem deep within Earth.</title>
        <authorList>
            <person name="Chivian D."/>
            <person name="Brodie E.L."/>
            <person name="Alm E.J."/>
            <person name="Culley D.E."/>
            <person name="Dehal P.S."/>
            <person name="Desantis T.Z."/>
            <person name="Gihring T.M."/>
            <person name="Lapidus A."/>
            <person name="Lin L.H."/>
            <person name="Lowry S.R."/>
            <person name="Moser D.P."/>
            <person name="Richardson P.M."/>
            <person name="Southam G."/>
            <person name="Wanger G."/>
            <person name="Pratt L.M."/>
            <person name="Andersen G.L."/>
            <person name="Hazen T.C."/>
            <person name="Brockman F.J."/>
            <person name="Arkin A.P."/>
            <person name="Onstott T.C."/>
        </authorList>
    </citation>
    <scope>NUCLEOTIDE SEQUENCE [LARGE SCALE GENOMIC DNA]</scope>
    <source>
        <strain evidence="10 11">MP104C</strain>
    </source>
</reference>
<dbReference type="Pfam" id="PF02687">
    <property type="entry name" value="FtsX"/>
    <property type="match status" value="2"/>
</dbReference>
<feature type="domain" description="ABC3 transporter permease C-terminal" evidence="8">
    <location>
        <begin position="268"/>
        <end position="388"/>
    </location>
</feature>
<name>B1I442_DESAP</name>
<dbReference type="HOGENOM" id="CLU_005531_2_0_9"/>
<dbReference type="RefSeq" id="WP_012302243.1">
    <property type="nucleotide sequence ID" value="NC_010424.1"/>
</dbReference>
<dbReference type="GO" id="GO:0022857">
    <property type="term" value="F:transmembrane transporter activity"/>
    <property type="evidence" value="ECO:0007669"/>
    <property type="project" value="TreeGrafter"/>
</dbReference>
<dbReference type="STRING" id="477974.Daud_1146"/>
<feature type="transmembrane region" description="Helical" evidence="7">
    <location>
        <begin position="310"/>
        <end position="335"/>
    </location>
</feature>
<feature type="transmembrane region" description="Helical" evidence="7">
    <location>
        <begin position="355"/>
        <end position="378"/>
    </location>
</feature>
<dbReference type="GO" id="GO:0005886">
    <property type="term" value="C:plasma membrane"/>
    <property type="evidence" value="ECO:0007669"/>
    <property type="project" value="UniProtKB-SubCell"/>
</dbReference>
<evidence type="ECO:0000313" key="10">
    <source>
        <dbReference type="EMBL" id="ACA59657.1"/>
    </source>
</evidence>
<feature type="transmembrane region" description="Helical" evidence="7">
    <location>
        <begin position="433"/>
        <end position="454"/>
    </location>
</feature>
<dbReference type="PANTHER" id="PTHR30572:SF4">
    <property type="entry name" value="ABC TRANSPORTER PERMEASE YTRF"/>
    <property type="match status" value="1"/>
</dbReference>
<gene>
    <name evidence="10" type="ordered locus">Daud_1146</name>
</gene>
<evidence type="ECO:0000256" key="4">
    <source>
        <dbReference type="ARBA" id="ARBA00022989"/>
    </source>
</evidence>
<dbReference type="eggNOG" id="COG0577">
    <property type="taxonomic scope" value="Bacteria"/>
</dbReference>
<reference evidence="11" key="1">
    <citation type="submission" date="2007-10" db="EMBL/GenBank/DDBJ databases">
        <title>Complete sequence of chromosome of Desulforudis audaxviator MP104C.</title>
        <authorList>
            <person name="Copeland A."/>
            <person name="Lucas S."/>
            <person name="Lapidus A."/>
            <person name="Barry K."/>
            <person name="Glavina del Rio T."/>
            <person name="Dalin E."/>
            <person name="Tice H."/>
            <person name="Bruce D."/>
            <person name="Pitluck S."/>
            <person name="Lowry S.R."/>
            <person name="Larimer F."/>
            <person name="Land M.L."/>
            <person name="Hauser L."/>
            <person name="Kyrpides N."/>
            <person name="Ivanova N.N."/>
            <person name="Richardson P."/>
        </authorList>
    </citation>
    <scope>NUCLEOTIDE SEQUENCE [LARGE SCALE GENOMIC DNA]</scope>
    <source>
        <strain evidence="11">MP104C</strain>
    </source>
</reference>
<dbReference type="OrthoDB" id="5137249at2"/>
<protein>
    <recommendedName>
        <fullName evidence="12">ABC3 transporter permease protein domain-containing protein</fullName>
    </recommendedName>
</protein>
<evidence type="ECO:0000259" key="9">
    <source>
        <dbReference type="Pfam" id="PF12704"/>
    </source>
</evidence>
<feature type="domain" description="MacB-like periplasmic core" evidence="9">
    <location>
        <begin position="438"/>
        <end position="631"/>
    </location>
</feature>
<dbReference type="EMBL" id="CP000860">
    <property type="protein sequence ID" value="ACA59657.1"/>
    <property type="molecule type" value="Genomic_DNA"/>
</dbReference>
<keyword evidence="2" id="KW-1003">Cell membrane</keyword>
<dbReference type="InterPro" id="IPR003838">
    <property type="entry name" value="ABC3_permease_C"/>
</dbReference>
<feature type="transmembrane region" description="Helical" evidence="7">
    <location>
        <begin position="704"/>
        <end position="734"/>
    </location>
</feature>